<comment type="caution">
    <text evidence="1">The sequence shown here is derived from an EMBL/GenBank/DDBJ whole genome shotgun (WGS) entry which is preliminary data.</text>
</comment>
<evidence type="ECO:0000313" key="1">
    <source>
        <dbReference type="EMBL" id="GAE51596.1"/>
    </source>
</evidence>
<accession>W4S4Z8</accession>
<proteinExistence type="predicted"/>
<dbReference type="Proteomes" id="UP000019143">
    <property type="component" value="Unassembled WGS sequence"/>
</dbReference>
<dbReference type="EMBL" id="BAVB01000306">
    <property type="protein sequence ID" value="GAE51596.1"/>
    <property type="molecule type" value="Genomic_DNA"/>
</dbReference>
<organism evidence="1 2">
    <name type="scientific">Xanthomonas arboricola pv. pruni str. MAFF 311562</name>
    <dbReference type="NCBI Taxonomy" id="1414836"/>
    <lineage>
        <taxon>Bacteria</taxon>
        <taxon>Pseudomonadati</taxon>
        <taxon>Pseudomonadota</taxon>
        <taxon>Gammaproteobacteria</taxon>
        <taxon>Lysobacterales</taxon>
        <taxon>Lysobacteraceae</taxon>
        <taxon>Xanthomonas</taxon>
    </lineage>
</organism>
<sequence>MRMRDGHALTFQTVCQFGTLSIGVYAEEPLRGIVVCLHCRCLHGGLHEAVTMVSSVTSAAPRLRENESML</sequence>
<name>W4S4Z8_9XANT</name>
<protein>
    <submittedName>
        <fullName evidence="1">Uncharacterized protein</fullName>
    </submittedName>
</protein>
<evidence type="ECO:0000313" key="2">
    <source>
        <dbReference type="Proteomes" id="UP000019143"/>
    </source>
</evidence>
<gene>
    <name evidence="1" type="ORF">XPU_3128</name>
</gene>
<reference evidence="1 2" key="1">
    <citation type="submission" date="2014-01" db="EMBL/GenBank/DDBJ databases">
        <title>Genome sequence and analysis of Xanthomonas arboricola pv. pruni.</title>
        <authorList>
            <person name="Fujikawa T."/>
            <person name="Nakazono-Nagaoka E."/>
        </authorList>
    </citation>
    <scope>NUCLEOTIDE SEQUENCE [LARGE SCALE GENOMIC DNA]</scope>
    <source>
        <strain evidence="2">MAFF 311562</strain>
    </source>
</reference>
<dbReference type="AlphaFoldDB" id="W4S4Z8"/>